<proteinExistence type="predicted"/>
<dbReference type="OrthoDB" id="334028at2"/>
<organism evidence="1 2">
    <name type="scientific">Leptospira hartskeerlii</name>
    <dbReference type="NCBI Taxonomy" id="2023177"/>
    <lineage>
        <taxon>Bacteria</taxon>
        <taxon>Pseudomonadati</taxon>
        <taxon>Spirochaetota</taxon>
        <taxon>Spirochaetia</taxon>
        <taxon>Leptospirales</taxon>
        <taxon>Leptospiraceae</taxon>
        <taxon>Leptospira</taxon>
    </lineage>
</organism>
<accession>A0A2M9X924</accession>
<gene>
    <name evidence="1" type="ORF">CH357_17770</name>
</gene>
<sequence length="109" mass="12376">MNEFPCTLSLHEGFGDSHLDLFLDIDGNSRLITFGTVASYWDSLQSGSKITFQRKSDHRRIYLDLEGEIEEKGRLRILYRGSAKTDSKPEEVSGWTELTATIKDGTMML</sequence>
<dbReference type="EMBL" id="NPDN01000010">
    <property type="protein sequence ID" value="PJZ24191.1"/>
    <property type="molecule type" value="Genomic_DNA"/>
</dbReference>
<comment type="caution">
    <text evidence="1">The sequence shown here is derived from an EMBL/GenBank/DDBJ whole genome shotgun (WGS) entry which is preliminary data.</text>
</comment>
<protein>
    <submittedName>
        <fullName evidence="1">Uncharacterized protein</fullName>
    </submittedName>
</protein>
<dbReference type="Proteomes" id="UP000232196">
    <property type="component" value="Unassembled WGS sequence"/>
</dbReference>
<reference evidence="1 2" key="1">
    <citation type="submission" date="2017-07" db="EMBL/GenBank/DDBJ databases">
        <title>Leptospira spp. isolated from tropical soils.</title>
        <authorList>
            <person name="Thibeaux R."/>
            <person name="Iraola G."/>
            <person name="Ferres I."/>
            <person name="Bierque E."/>
            <person name="Girault D."/>
            <person name="Soupe-Gilbert M.-E."/>
            <person name="Picardeau M."/>
            <person name="Goarant C."/>
        </authorList>
    </citation>
    <scope>NUCLEOTIDE SEQUENCE [LARGE SCALE GENOMIC DNA]</scope>
    <source>
        <strain evidence="1 2">MCA1-C-A1</strain>
    </source>
</reference>
<dbReference type="RefSeq" id="WP_100708106.1">
    <property type="nucleotide sequence ID" value="NZ_NPDL01000001.1"/>
</dbReference>
<evidence type="ECO:0000313" key="1">
    <source>
        <dbReference type="EMBL" id="PJZ24191.1"/>
    </source>
</evidence>
<keyword evidence="2" id="KW-1185">Reference proteome</keyword>
<evidence type="ECO:0000313" key="2">
    <source>
        <dbReference type="Proteomes" id="UP000232196"/>
    </source>
</evidence>
<dbReference type="AlphaFoldDB" id="A0A2M9X924"/>
<name>A0A2M9X924_9LEPT</name>